<dbReference type="RefSeq" id="WP_006209776.1">
    <property type="nucleotide sequence ID" value="NZ_CBCSBX010000015.1"/>
</dbReference>
<sequence>MSNEKYDDWFDEAFDEAFDRAASCSSLPTDNESKRQSWQQVKLQVEKLNKRKQQRRRLQFSGIVAASMLIGALIFSQPTVTQAVSPIYQQIVDWGNGITGQIFGKKEPVDPSKALTAPPPDATPIPNNADPVPPAELVETEDIPFADSDESLIESQKRVLFKIPQIGYIPKGFEFYEATGIAESETAPLLDLHLHYKNTDEKVFYIDLIDMSSERSIGLGGKVTETLTLKSGAVAYLTETNLRFLHDNDKILVNISGLFSRDELIKIANSIH</sequence>
<evidence type="ECO:0000256" key="1">
    <source>
        <dbReference type="SAM" id="Phobius"/>
    </source>
</evidence>
<name>A0A163LQY7_9BACL</name>
<evidence type="ECO:0000313" key="3">
    <source>
        <dbReference type="EMBL" id="KZS48370.1"/>
    </source>
</evidence>
<dbReference type="InterPro" id="IPR025377">
    <property type="entry name" value="DUF4367"/>
</dbReference>
<gene>
    <name evidence="3" type="ORF">AWU65_21765</name>
</gene>
<reference evidence="3" key="1">
    <citation type="journal article" date="2016" name="Genome Announc.">
        <title>Draft genomes of two strains of Paenibacillus glucanolyticus with capability to degrade lignocellulose.</title>
        <authorList>
            <person name="Mathews S.L."/>
            <person name="Pawlak J."/>
            <person name="Grunden A.M."/>
        </authorList>
    </citation>
    <scope>NUCLEOTIDE SEQUENCE [LARGE SCALE GENOMIC DNA]</scope>
    <source>
        <strain evidence="3">SLM1</strain>
    </source>
</reference>
<dbReference type="Pfam" id="PF14285">
    <property type="entry name" value="DUF4367"/>
    <property type="match status" value="1"/>
</dbReference>
<feature type="domain" description="DUF4367" evidence="2">
    <location>
        <begin position="165"/>
        <end position="271"/>
    </location>
</feature>
<organism evidence="3 4">
    <name type="scientific">Paenibacillus glucanolyticus</name>
    <dbReference type="NCBI Taxonomy" id="59843"/>
    <lineage>
        <taxon>Bacteria</taxon>
        <taxon>Bacillati</taxon>
        <taxon>Bacillota</taxon>
        <taxon>Bacilli</taxon>
        <taxon>Bacillales</taxon>
        <taxon>Paenibacillaceae</taxon>
        <taxon>Paenibacillus</taxon>
    </lineage>
</organism>
<protein>
    <submittedName>
        <fullName evidence="3">Tat pathway signal protein</fullName>
    </submittedName>
</protein>
<dbReference type="STRING" id="59843.A3958_20890"/>
<dbReference type="KEGG" id="pglu:A3958_20890"/>
<dbReference type="OrthoDB" id="2599781at2"/>
<dbReference type="Proteomes" id="UP000076796">
    <property type="component" value="Unassembled WGS sequence"/>
</dbReference>
<evidence type="ECO:0000259" key="2">
    <source>
        <dbReference type="Pfam" id="PF14285"/>
    </source>
</evidence>
<evidence type="ECO:0000313" key="4">
    <source>
        <dbReference type="Proteomes" id="UP000076796"/>
    </source>
</evidence>
<keyword evidence="1" id="KW-1133">Transmembrane helix</keyword>
<comment type="caution">
    <text evidence="3">The sequence shown here is derived from an EMBL/GenBank/DDBJ whole genome shotgun (WGS) entry which is preliminary data.</text>
</comment>
<dbReference type="GeneID" id="97556099"/>
<keyword evidence="4" id="KW-1185">Reference proteome</keyword>
<keyword evidence="1" id="KW-0812">Transmembrane</keyword>
<feature type="transmembrane region" description="Helical" evidence="1">
    <location>
        <begin position="58"/>
        <end position="76"/>
    </location>
</feature>
<dbReference type="EMBL" id="LWMH01000001">
    <property type="protein sequence ID" value="KZS48370.1"/>
    <property type="molecule type" value="Genomic_DNA"/>
</dbReference>
<dbReference type="AlphaFoldDB" id="A0A163LQY7"/>
<proteinExistence type="predicted"/>
<accession>A0A163LQY7</accession>
<keyword evidence="1" id="KW-0472">Membrane</keyword>